<evidence type="ECO:0000313" key="2">
    <source>
        <dbReference type="Proteomes" id="UP000626092"/>
    </source>
</evidence>
<geneLocation type="mitochondrion" evidence="1"/>
<evidence type="ECO:0000313" key="1">
    <source>
        <dbReference type="EMBL" id="KAF7117265.1"/>
    </source>
</evidence>
<proteinExistence type="predicted"/>
<reference evidence="1" key="1">
    <citation type="submission" date="2019-11" db="EMBL/GenBank/DDBJ databases">
        <authorList>
            <person name="Liu Y."/>
            <person name="Hou J."/>
            <person name="Li T.-Q."/>
            <person name="Guan C.-H."/>
            <person name="Wu X."/>
            <person name="Wu H.-Z."/>
            <person name="Ling F."/>
            <person name="Zhang R."/>
            <person name="Shi X.-G."/>
            <person name="Ren J.-P."/>
            <person name="Chen E.-F."/>
            <person name="Sun J.-M."/>
        </authorList>
    </citation>
    <scope>NUCLEOTIDE SEQUENCE</scope>
    <source>
        <strain evidence="1">Adult_tree_wgs_1</strain>
        <tissue evidence="1">Leaves</tissue>
    </source>
</reference>
<sequence>MKTQNLGNPVVQFLEGIIVFDPSQLITKPRTRVRLMLQEECIIPIIHMISAVENAARSIPVNCFRFPQRYRPTIADIPAKIEAGVVLPAPDQDFPIIAYYLDGSPVSQERFMPTALAPFSLF</sequence>
<keyword evidence="1" id="KW-0496">Mitochondrion</keyword>
<comment type="caution">
    <text evidence="1">The sequence shown here is derived from an EMBL/GenBank/DDBJ whole genome shotgun (WGS) entry which is preliminary data.</text>
</comment>
<dbReference type="AlphaFoldDB" id="A0A834L5C9"/>
<dbReference type="EMBL" id="WJXA01000014">
    <property type="protein sequence ID" value="KAF7117265.1"/>
    <property type="molecule type" value="Genomic_DNA"/>
</dbReference>
<keyword evidence="2" id="KW-1185">Reference proteome</keyword>
<name>A0A834L5C9_RHOSS</name>
<dbReference type="Proteomes" id="UP000626092">
    <property type="component" value="Unassembled WGS sequence"/>
</dbReference>
<gene>
    <name evidence="1" type="ORF">RHSIM_RhsimMtG0006000</name>
</gene>
<accession>A0A834L5C9</accession>
<organism evidence="1 2">
    <name type="scientific">Rhododendron simsii</name>
    <name type="common">Sims's rhododendron</name>
    <dbReference type="NCBI Taxonomy" id="118357"/>
    <lineage>
        <taxon>Eukaryota</taxon>
        <taxon>Viridiplantae</taxon>
        <taxon>Streptophyta</taxon>
        <taxon>Embryophyta</taxon>
        <taxon>Tracheophyta</taxon>
        <taxon>Spermatophyta</taxon>
        <taxon>Magnoliopsida</taxon>
        <taxon>eudicotyledons</taxon>
        <taxon>Gunneridae</taxon>
        <taxon>Pentapetalae</taxon>
        <taxon>asterids</taxon>
        <taxon>Ericales</taxon>
        <taxon>Ericaceae</taxon>
        <taxon>Ericoideae</taxon>
        <taxon>Rhodoreae</taxon>
        <taxon>Rhododendron</taxon>
    </lineage>
</organism>
<protein>
    <submittedName>
        <fullName evidence="1">Uncharacterized protein</fullName>
    </submittedName>
</protein>